<feature type="region of interest" description="Disordered" evidence="8">
    <location>
        <begin position="245"/>
        <end position="277"/>
    </location>
</feature>
<dbReference type="GO" id="GO:0003677">
    <property type="term" value="F:DNA binding"/>
    <property type="evidence" value="ECO:0007669"/>
    <property type="project" value="UniProtKB-KW"/>
</dbReference>
<feature type="region of interest" description="Disordered" evidence="8">
    <location>
        <begin position="40"/>
        <end position="99"/>
    </location>
</feature>
<sequence length="475" mass="50181">MSKDCVIVCLSGDDRIHGHADEKGFDPGFKLFGKTIPVRPVEEMKQEEPVSVQQPGAHKEQSPEGEEEVQQETGSSSEDGKDESMNEGKSGGQKTVLKKPDKLLPCPRCQSMDTKFCYYNNYNVNQPRHFCKNCQRYWTAGGTLRNVPVGAGRRKNKHSVAASTISSHYRQVISAASECGLGVRTDDQESGVDQVMIPCAALPASCVRPLKVAGSRIQVVPMDVLDSAASTGTVLNFGSEVRNKIQLGGDSDPSIEKSTMESSSGSGKEAAGHMNPVAPRPQMDPPPNWANGAAGAAYFGGAWSYGWNFGNPAWNAAAALPPGWPGFSWPMVPGSYFGPSPPPPPGWGPGPWVSGPWAAAAVAASNNPTAAAVASNNPTAVDSGSPTLGKRPQSEDGCLWVPKTLRIDDPGEAAKSSIWTTLGLGDKPESAITSGGIFKAFQPKTQGAKDSRKASQALQANPAAFSRSISFHESS</sequence>
<keyword evidence="3" id="KW-0862">Zinc</keyword>
<dbReference type="InterPro" id="IPR003851">
    <property type="entry name" value="Znf_Dof"/>
</dbReference>
<evidence type="ECO:0000256" key="2">
    <source>
        <dbReference type="ARBA" id="ARBA00022771"/>
    </source>
</evidence>
<dbReference type="InterPro" id="IPR045174">
    <property type="entry name" value="Dof"/>
</dbReference>
<evidence type="ECO:0000256" key="3">
    <source>
        <dbReference type="ARBA" id="ARBA00022833"/>
    </source>
</evidence>
<evidence type="ECO:0000256" key="6">
    <source>
        <dbReference type="ARBA" id="ARBA00023163"/>
    </source>
</evidence>
<evidence type="ECO:0000259" key="9">
    <source>
        <dbReference type="PROSITE" id="PS50884"/>
    </source>
</evidence>
<feature type="region of interest" description="Disordered" evidence="8">
    <location>
        <begin position="443"/>
        <end position="475"/>
    </location>
</feature>
<dbReference type="PANTHER" id="PTHR31089">
    <property type="entry name" value="CYCLIC DOF FACTOR 2"/>
    <property type="match status" value="1"/>
</dbReference>
<keyword evidence="7" id="KW-0539">Nucleus</keyword>
<keyword evidence="5 10" id="KW-0238">DNA-binding</keyword>
<evidence type="ECO:0000256" key="7">
    <source>
        <dbReference type="ARBA" id="ARBA00023242"/>
    </source>
</evidence>
<dbReference type="GO" id="GO:0008270">
    <property type="term" value="F:zinc ion binding"/>
    <property type="evidence" value="ECO:0007669"/>
    <property type="project" value="UniProtKB-KW"/>
</dbReference>
<evidence type="ECO:0000256" key="4">
    <source>
        <dbReference type="ARBA" id="ARBA00023015"/>
    </source>
</evidence>
<feature type="region of interest" description="Disordered" evidence="8">
    <location>
        <begin position="373"/>
        <end position="395"/>
    </location>
</feature>
<keyword evidence="1" id="KW-0479">Metal-binding</keyword>
<name>Q14DX9_PICAB</name>
<proteinExistence type="evidence at transcript level"/>
<keyword evidence="4" id="KW-0805">Transcription regulation</keyword>
<dbReference type="PANTHER" id="PTHR31089:SF1">
    <property type="entry name" value="CYCLIC DOF FACTOR 3"/>
    <property type="match status" value="1"/>
</dbReference>
<dbReference type="AlphaFoldDB" id="Q14DX9"/>
<evidence type="ECO:0000256" key="8">
    <source>
        <dbReference type="SAM" id="MobiDB-lite"/>
    </source>
</evidence>
<evidence type="ECO:0000256" key="5">
    <source>
        <dbReference type="ARBA" id="ARBA00023125"/>
    </source>
</evidence>
<organism evidence="10">
    <name type="scientific">Picea abies</name>
    <name type="common">Norway spruce</name>
    <name type="synonym">Picea excelsa</name>
    <dbReference type="NCBI Taxonomy" id="3329"/>
    <lineage>
        <taxon>Eukaryota</taxon>
        <taxon>Viridiplantae</taxon>
        <taxon>Streptophyta</taxon>
        <taxon>Embryophyta</taxon>
        <taxon>Tracheophyta</taxon>
        <taxon>Spermatophyta</taxon>
        <taxon>Pinopsida</taxon>
        <taxon>Pinidae</taxon>
        <taxon>Conifers I</taxon>
        <taxon>Pinales</taxon>
        <taxon>Pinaceae</taxon>
        <taxon>Picea</taxon>
    </lineage>
</organism>
<dbReference type="GO" id="GO:0003700">
    <property type="term" value="F:DNA-binding transcription factor activity"/>
    <property type="evidence" value="ECO:0007669"/>
    <property type="project" value="InterPro"/>
</dbReference>
<accession>Q14DX9</accession>
<feature type="domain" description="Dof-type" evidence="9">
    <location>
        <begin position="104"/>
        <end position="158"/>
    </location>
</feature>
<dbReference type="PROSITE" id="PS50884">
    <property type="entry name" value="ZF_DOF_2"/>
    <property type="match status" value="1"/>
</dbReference>
<protein>
    <submittedName>
        <fullName evidence="10">Dof domain zinc finger DNA-binding protein</fullName>
    </submittedName>
</protein>
<keyword evidence="6" id="KW-0804">Transcription</keyword>
<evidence type="ECO:0000313" key="10">
    <source>
        <dbReference type="EMBL" id="AAY28423.1"/>
    </source>
</evidence>
<dbReference type="Pfam" id="PF02701">
    <property type="entry name" value="Zn_ribbon_Dof"/>
    <property type="match status" value="1"/>
</dbReference>
<keyword evidence="2" id="KW-0863">Zinc-finger</keyword>
<evidence type="ECO:0000256" key="1">
    <source>
        <dbReference type="ARBA" id="ARBA00022723"/>
    </source>
</evidence>
<dbReference type="PROSITE" id="PS01361">
    <property type="entry name" value="ZF_DOF_1"/>
    <property type="match status" value="1"/>
</dbReference>
<reference evidence="10" key="1">
    <citation type="journal article" date="2006" name="Tree Genet. Genomes">
        <title>Analysis of gene expression during bud burst initiation in Norway spruce via ESTs from subtracted cDNA libraries.</title>
        <authorList>
            <person name="Yakovlev I.A."/>
            <person name="Fossdal C.G."/>
            <person name="Johnsen O."/>
            <person name="Junttila O."/>
            <person name="Skroppa T."/>
        </authorList>
    </citation>
    <scope>NUCLEOTIDE SEQUENCE</scope>
    <source>
        <tissue evidence="10">Bud</tissue>
    </source>
</reference>
<dbReference type="EMBL" id="AY957462">
    <property type="protein sequence ID" value="AAY28423.1"/>
    <property type="molecule type" value="mRNA"/>
</dbReference>